<name>A0A1M4EQK1_9ACTN</name>
<reference evidence="1" key="1">
    <citation type="submission" date="2016-04" db="EMBL/GenBank/DDBJ databases">
        <authorList>
            <person name="Evans L.H."/>
            <person name="Alamgir A."/>
            <person name="Owens N."/>
            <person name="Weber N.D."/>
            <person name="Virtaneva K."/>
            <person name="Barbian K."/>
            <person name="Babar A."/>
            <person name="Rosenke K."/>
        </authorList>
    </citation>
    <scope>NUCLEOTIDE SEQUENCE</scope>
    <source>
        <strain evidence="1">Nono1</strain>
    </source>
</reference>
<dbReference type="EMBL" id="LT559118">
    <property type="protein sequence ID" value="SBP01122.1"/>
    <property type="molecule type" value="Genomic_DNA"/>
</dbReference>
<gene>
    <name evidence="1" type="ORF">BN4615_P10638</name>
</gene>
<evidence type="ECO:0008006" key="2">
    <source>
        <dbReference type="Google" id="ProtNLM"/>
    </source>
</evidence>
<accession>A0A1M4EQK1</accession>
<proteinExistence type="predicted"/>
<sequence length="202" mass="22652">MNWLSVYYFPQIEDYYCGPSTLLSAMYAKGLDWGTVDDPRWSHAADLLDTDFHGNTPWYTNPLGQDLKIIATGYNTGRPMADAMNYEMETTFYVPQPIPGIPTLAHQQAYVDALVSDIDNNYLIMGNTAETPTSDHLAGHPTNRNIFHWIGVYGYDAYGDWTMYVDPAGNSTAVPADWNAPSYDGIYSDTLVGIFSSRGYIW</sequence>
<organism evidence="1">
    <name type="scientific">Nonomuraea gerenzanensis</name>
    <dbReference type="NCBI Taxonomy" id="93944"/>
    <lineage>
        <taxon>Bacteria</taxon>
        <taxon>Bacillati</taxon>
        <taxon>Actinomycetota</taxon>
        <taxon>Actinomycetes</taxon>
        <taxon>Streptosporangiales</taxon>
        <taxon>Streptosporangiaceae</taxon>
        <taxon>Nonomuraea</taxon>
    </lineage>
</organism>
<evidence type="ECO:0000313" key="1">
    <source>
        <dbReference type="EMBL" id="SBP01122.1"/>
    </source>
</evidence>
<dbReference type="AlphaFoldDB" id="A0A1M4EQK1"/>
<protein>
    <recommendedName>
        <fullName evidence="2">Peptidase C39-like domain-containing protein</fullName>
    </recommendedName>
</protein>